<dbReference type="EMBL" id="CAIE01000016">
    <property type="protein sequence ID" value="CCH16744.1"/>
    <property type="molecule type" value="Genomic_DNA"/>
</dbReference>
<reference evidence="6" key="1">
    <citation type="journal article" date="2012" name="J. Bacteriol.">
        <title>Genome Sequence of Micromonospora lupini Lupac 08, Isolated from Root Nodules of Lupinus angustifolius.</title>
        <authorList>
            <person name="Alonso-Vega P."/>
            <person name="Normand P."/>
            <person name="Bacigalupe R."/>
            <person name="Pujic P."/>
            <person name="Lajus A."/>
            <person name="Vallenet D."/>
            <person name="Carro L."/>
            <person name="Coll P."/>
            <person name="Trujillo M.E."/>
        </authorList>
    </citation>
    <scope>NUCLEOTIDE SEQUENCE [LARGE SCALE GENOMIC DNA]</scope>
    <source>
        <strain evidence="6">Lupac 08</strain>
    </source>
</reference>
<evidence type="ECO:0000256" key="1">
    <source>
        <dbReference type="ARBA" id="ARBA00022729"/>
    </source>
</evidence>
<keyword evidence="6" id="KW-1185">Reference proteome</keyword>
<evidence type="ECO:0000256" key="3">
    <source>
        <dbReference type="SAM" id="MobiDB-lite"/>
    </source>
</evidence>
<dbReference type="Proteomes" id="UP000003448">
    <property type="component" value="Unassembled WGS sequence"/>
</dbReference>
<dbReference type="GO" id="GO:0006955">
    <property type="term" value="P:immune response"/>
    <property type="evidence" value="ECO:0007669"/>
    <property type="project" value="InterPro"/>
</dbReference>
<keyword evidence="1" id="KW-0732">Signal</keyword>
<dbReference type="Gene3D" id="2.60.40.10">
    <property type="entry name" value="Immunoglobulins"/>
    <property type="match status" value="1"/>
</dbReference>
<dbReference type="Pfam" id="PF13385">
    <property type="entry name" value="Laminin_G_3"/>
    <property type="match status" value="2"/>
</dbReference>
<dbReference type="AlphaFoldDB" id="I0KYU7"/>
<dbReference type="eggNOG" id="COG3250">
    <property type="taxonomic scope" value="Bacteria"/>
</dbReference>
<dbReference type="STRING" id="1150864.MILUP08_41661"/>
<feature type="region of interest" description="Disordered" evidence="3">
    <location>
        <begin position="276"/>
        <end position="299"/>
    </location>
</feature>
<dbReference type="SUPFAM" id="SSF49899">
    <property type="entry name" value="Concanavalin A-like lectins/glucanases"/>
    <property type="match status" value="2"/>
</dbReference>
<name>I0KYU7_9ACTN</name>
<evidence type="ECO:0000259" key="4">
    <source>
        <dbReference type="SMART" id="SM00560"/>
    </source>
</evidence>
<evidence type="ECO:0000313" key="6">
    <source>
        <dbReference type="Proteomes" id="UP000003448"/>
    </source>
</evidence>
<evidence type="ECO:0000313" key="5">
    <source>
        <dbReference type="EMBL" id="CCH16744.1"/>
    </source>
</evidence>
<organism evidence="5 6">
    <name type="scientific">Micromonospora lupini str. Lupac 08</name>
    <dbReference type="NCBI Taxonomy" id="1150864"/>
    <lineage>
        <taxon>Bacteria</taxon>
        <taxon>Bacillati</taxon>
        <taxon>Actinomycetota</taxon>
        <taxon>Actinomycetes</taxon>
        <taxon>Micromonosporales</taxon>
        <taxon>Micromonosporaceae</taxon>
        <taxon>Micromonospora</taxon>
    </lineage>
</organism>
<feature type="compositionally biased region" description="Polar residues" evidence="3">
    <location>
        <begin position="276"/>
        <end position="286"/>
    </location>
</feature>
<comment type="caution">
    <text evidence="5">The sequence shown here is derived from an EMBL/GenBank/DDBJ whole genome shotgun (WGS) entry which is preliminary data.</text>
</comment>
<proteinExistence type="predicted"/>
<dbReference type="eggNOG" id="COG2755">
    <property type="taxonomic scope" value="Bacteria"/>
</dbReference>
<dbReference type="Gene3D" id="2.60.120.200">
    <property type="match status" value="2"/>
</dbReference>
<dbReference type="PANTHER" id="PTHR46943:SF1">
    <property type="entry name" value="PENTRAXIN-RELATED PROTEIN PTX3"/>
    <property type="match status" value="1"/>
</dbReference>
<accession>I0KYU7</accession>
<dbReference type="InterPro" id="IPR013783">
    <property type="entry name" value="Ig-like_fold"/>
</dbReference>
<sequence length="1146" mass="120861">MRLASACDRVVEALDHRTEYAQVLVEPSGRRKLVAAVAPQRVRRADGSWTPIDATLHSRNGVLTPAATLADVTFSTGGDAPLVIWREGGSTFTLSWPLGALPAPELRGATAIYRSVLKDVNLHVTATAEGYTHVVEVLTPEAAARPEIRALRYRTGGDMTVAQGGAGGLRLVTASGITVASSAPARMWDSSTDPGRAGEVMSTVAAAGVRGFAAPVGERATPIEEAVTSRAAKVAVATSDRTLTVTPDAKLMADPGLTYPVFIDPQFEKQRTKWAYSTSNGENNDTTRARVGRQPYPEGGNGERYRSYYDFAISGLTGKQILGGTVRITLDHSYSCGPTWVHAYRTSAITVGSGGRMGWTTRPLPATFLDSWEGNANEAGGCGSIQPDVDAEFSSTALKNDLQSAANKKSSTYTVGLCACNSSGEYEDQESRWKKFYTDKAWLEVTYNSKPAKPSNLTTSGQSCGVTIGTASPLFKAFYGDADAGADSLTGYFEYQLANPLGSLTAKTGQVKPGNSYGESGTISLGATSEGKTYQWHVRTKDSAGAYSDWSDWCQFTVDVSKPLPPGVTSTTYPADGVAHGGPGVSGTFTFTAGSQDVVKYVHGWSGQTTPLTTVTVTAGASYTVALTPPRFGLNVLQVYSIDKANKLSDTKPYQFLVGAPSAPVAHWPLDTIDGHGLKEELTGAELTMNGTPVTWAADSRVVGEATPSFDRGRDLSGSVGFDTSKSFSVAAWVNMTDDDPTDPDLDLPNGNRTALSKSGTKVSAFFLGFRLISGVPRWSFMLPSADVEQVPNAVTVNSAAVVTAGNVGKWTHLVGTYDAATGRSQLFVNGALAGSALRSTAGWNPTGPLVVGGAVFTPSGEATRATDRWRGQISDVRLWNRVITVDDLNGTDEDAKAGTLDVPGILTPVQVANWTFSGMLSSAPCDQATSVSYWAQPLDLHGCTDPYSETQDVGYTGDGHDGDESLWLNHPQLDGWGTTGAKTGFASTSGPIVNTGQSLTVSAWVRLESLNGTEQVVLRQGSGQAALKLYALPNGLWQFAMMTPDGAGGGVWSAAHADSLDQTTLGEWTNLTGVFDAGSGDVRLYVDGVRQQQVGTGASGGSVAEPLYVGGGHPDWGYFTGEIDQVKIYAGAMTDREAAALYRLP</sequence>
<dbReference type="GO" id="GO:0005975">
    <property type="term" value="P:carbohydrate metabolic process"/>
    <property type="evidence" value="ECO:0007669"/>
    <property type="project" value="UniProtKB-ARBA"/>
</dbReference>
<dbReference type="InterPro" id="IPR042837">
    <property type="entry name" value="PTX3"/>
</dbReference>
<keyword evidence="2" id="KW-1015">Disulfide bond</keyword>
<evidence type="ECO:0000256" key="2">
    <source>
        <dbReference type="ARBA" id="ARBA00023157"/>
    </source>
</evidence>
<dbReference type="InterPro" id="IPR006558">
    <property type="entry name" value="LamG-like"/>
</dbReference>
<feature type="domain" description="LamG-like jellyroll fold" evidence="4">
    <location>
        <begin position="998"/>
        <end position="1137"/>
    </location>
</feature>
<dbReference type="SMART" id="SM00560">
    <property type="entry name" value="LamGL"/>
    <property type="match status" value="2"/>
</dbReference>
<protein>
    <recommendedName>
        <fullName evidence="4">LamG-like jellyroll fold domain-containing protein</fullName>
    </recommendedName>
</protein>
<dbReference type="PANTHER" id="PTHR46943">
    <property type="entry name" value="PENTRAXIN-RELATED PROTEIN PTX3"/>
    <property type="match status" value="1"/>
</dbReference>
<dbReference type="InterPro" id="IPR013320">
    <property type="entry name" value="ConA-like_dom_sf"/>
</dbReference>
<gene>
    <name evidence="5" type="ORF">MILUP08_41661</name>
</gene>
<feature type="domain" description="LamG-like jellyroll fold" evidence="4">
    <location>
        <begin position="726"/>
        <end position="887"/>
    </location>
</feature>